<feature type="domain" description="FtsK" evidence="4">
    <location>
        <begin position="172"/>
        <end position="360"/>
    </location>
</feature>
<dbReference type="GO" id="GO:0051301">
    <property type="term" value="P:cell division"/>
    <property type="evidence" value="ECO:0007669"/>
    <property type="project" value="UniProtKB-KW"/>
</dbReference>
<dbReference type="Proteomes" id="UP001518976">
    <property type="component" value="Unassembled WGS sequence"/>
</dbReference>
<keyword evidence="1 3" id="KW-0547">Nucleotide-binding</keyword>
<evidence type="ECO:0000256" key="2">
    <source>
        <dbReference type="ARBA" id="ARBA00022840"/>
    </source>
</evidence>
<dbReference type="PROSITE" id="PS50901">
    <property type="entry name" value="FTSK"/>
    <property type="match status" value="1"/>
</dbReference>
<comment type="caution">
    <text evidence="5">The sequence shown here is derived from an EMBL/GenBank/DDBJ whole genome shotgun (WGS) entry which is preliminary data.</text>
</comment>
<protein>
    <submittedName>
        <fullName evidence="5">Cell division protein FtsK</fullName>
    </submittedName>
</protein>
<dbReference type="InterPro" id="IPR003593">
    <property type="entry name" value="AAA+_ATPase"/>
</dbReference>
<dbReference type="Gene3D" id="3.40.50.300">
    <property type="entry name" value="P-loop containing nucleotide triphosphate hydrolases"/>
    <property type="match status" value="1"/>
</dbReference>
<dbReference type="PANTHER" id="PTHR22683:SF41">
    <property type="entry name" value="DNA TRANSLOCASE FTSK"/>
    <property type="match status" value="1"/>
</dbReference>
<sequence>MDRLGLLVLALAVLFWLLVGSDRLRAKRPDWHWYVTGYPRAALRVLLTWRKVAHLNDLTVSHKPNRRLLGDLAVKGDPLRTHTPRCAFPRPTPNGLSLRVRLYAGQTPAPFLAAADALVHAWKVHAVRVVSPERGIVLITATASDPLAGPNRTTREVSGSLLSAVVGALETGHAWLMDFRRVPHWLIVGGTQSGKSTLIARLISELAPQPVALVGVDCKGGMELGLFQRRLSALATCRTEAIAVLGALVVDMQDRMRLCRVAGARSIWDLPEKERPVPVVVVVDELAELYLTNGSREQRAEAEQCSTYLLRLAQLGAALGMHLVVAGQRVGSDLGPGVTALRAQLGGRICHRVNDPGTAEMALGDLNKDAVTVAQSIGETEQGVAVTTGELGGWMRGRSHMTTPSEAQATASEYGGLAPRLPGVVRALEDLEGGDARE</sequence>
<evidence type="ECO:0000313" key="6">
    <source>
        <dbReference type="Proteomes" id="UP001518976"/>
    </source>
</evidence>
<dbReference type="RefSeq" id="WP_209266091.1">
    <property type="nucleotide sequence ID" value="NZ_JAFFZN010000015.1"/>
</dbReference>
<dbReference type="SMART" id="SM00382">
    <property type="entry name" value="AAA"/>
    <property type="match status" value="1"/>
</dbReference>
<gene>
    <name evidence="5" type="ORF">JW592_17685</name>
</gene>
<evidence type="ECO:0000256" key="1">
    <source>
        <dbReference type="ARBA" id="ARBA00022741"/>
    </source>
</evidence>
<evidence type="ECO:0000313" key="5">
    <source>
        <dbReference type="EMBL" id="MBO8187281.1"/>
    </source>
</evidence>
<organism evidence="5 6">
    <name type="scientific">Streptomyces spirodelae</name>
    <dbReference type="NCBI Taxonomy" id="2812904"/>
    <lineage>
        <taxon>Bacteria</taxon>
        <taxon>Bacillati</taxon>
        <taxon>Actinomycetota</taxon>
        <taxon>Actinomycetes</taxon>
        <taxon>Kitasatosporales</taxon>
        <taxon>Streptomycetaceae</taxon>
        <taxon>Streptomyces</taxon>
    </lineage>
</organism>
<reference evidence="5 6" key="1">
    <citation type="submission" date="2021-02" db="EMBL/GenBank/DDBJ databases">
        <title>Streptomyces spirodelae sp. nov., isolated from duckweed.</title>
        <authorList>
            <person name="Saimee Y."/>
            <person name="Duangmal K."/>
        </authorList>
    </citation>
    <scope>NUCLEOTIDE SEQUENCE [LARGE SCALE GENOMIC DNA]</scope>
    <source>
        <strain evidence="5 6">DW4-2</strain>
    </source>
</reference>
<keyword evidence="2 3" id="KW-0067">ATP-binding</keyword>
<dbReference type="EMBL" id="JAFFZN010000015">
    <property type="protein sequence ID" value="MBO8187281.1"/>
    <property type="molecule type" value="Genomic_DNA"/>
</dbReference>
<feature type="binding site" evidence="3">
    <location>
        <begin position="189"/>
        <end position="196"/>
    </location>
    <ligand>
        <name>ATP</name>
        <dbReference type="ChEBI" id="CHEBI:30616"/>
    </ligand>
</feature>
<proteinExistence type="predicted"/>
<dbReference type="PANTHER" id="PTHR22683">
    <property type="entry name" value="SPORULATION PROTEIN RELATED"/>
    <property type="match status" value="1"/>
</dbReference>
<keyword evidence="5" id="KW-0132">Cell division</keyword>
<dbReference type="InterPro" id="IPR002543">
    <property type="entry name" value="FtsK_dom"/>
</dbReference>
<dbReference type="Pfam" id="PF01580">
    <property type="entry name" value="FtsK_SpoIIIE"/>
    <property type="match status" value="1"/>
</dbReference>
<name>A0ABS3WWQ1_9ACTN</name>
<dbReference type="InterPro" id="IPR050206">
    <property type="entry name" value="FtsK/SpoIIIE/SftA"/>
</dbReference>
<evidence type="ECO:0000256" key="3">
    <source>
        <dbReference type="PROSITE-ProRule" id="PRU00289"/>
    </source>
</evidence>
<evidence type="ECO:0000259" key="4">
    <source>
        <dbReference type="PROSITE" id="PS50901"/>
    </source>
</evidence>
<dbReference type="InterPro" id="IPR027417">
    <property type="entry name" value="P-loop_NTPase"/>
</dbReference>
<accession>A0ABS3WWQ1</accession>
<keyword evidence="5" id="KW-0131">Cell cycle</keyword>
<dbReference type="SUPFAM" id="SSF52540">
    <property type="entry name" value="P-loop containing nucleoside triphosphate hydrolases"/>
    <property type="match status" value="1"/>
</dbReference>
<keyword evidence="6" id="KW-1185">Reference proteome</keyword>